<reference evidence="2" key="2">
    <citation type="submission" date="2013-06" db="EMBL/GenBank/DDBJ databases">
        <title>Draft Genome Sequence of a Mulberry Tree, Morus notabilis C.K. Schn.</title>
        <authorList>
            <person name="He N."/>
            <person name="Zhao S."/>
        </authorList>
    </citation>
    <scope>NUCLEOTIDE SEQUENCE</scope>
</reference>
<dbReference type="AlphaFoldDB" id="W9R039"/>
<organism evidence="2 4">
    <name type="scientific">Morus notabilis</name>
    <dbReference type="NCBI Taxonomy" id="981085"/>
    <lineage>
        <taxon>Eukaryota</taxon>
        <taxon>Viridiplantae</taxon>
        <taxon>Streptophyta</taxon>
        <taxon>Embryophyta</taxon>
        <taxon>Tracheophyta</taxon>
        <taxon>Spermatophyta</taxon>
        <taxon>Magnoliopsida</taxon>
        <taxon>eudicotyledons</taxon>
        <taxon>Gunneridae</taxon>
        <taxon>Pentapetalae</taxon>
        <taxon>rosids</taxon>
        <taxon>fabids</taxon>
        <taxon>Rosales</taxon>
        <taxon>Moraceae</taxon>
        <taxon>Moreae</taxon>
        <taxon>Morus</taxon>
    </lineage>
</organism>
<proteinExistence type="predicted"/>
<reference evidence="4" key="1">
    <citation type="submission" date="2013-01" db="EMBL/GenBank/DDBJ databases">
        <title>Draft Genome Sequence of a Mulberry Tree, Morus notabilis C.K. Schneid.</title>
        <authorList>
            <person name="He N."/>
            <person name="Zhao S."/>
        </authorList>
    </citation>
    <scope>NUCLEOTIDE SEQUENCE</scope>
</reference>
<accession>W9R039</accession>
<evidence type="ECO:0000313" key="3">
    <source>
        <dbReference type="EMBL" id="EXC25886.1"/>
    </source>
</evidence>
<dbReference type="EMBL" id="KE346087">
    <property type="protein sequence ID" value="EXC25886.1"/>
    <property type="molecule type" value="Genomic_DNA"/>
</dbReference>
<evidence type="ECO:0000313" key="4">
    <source>
        <dbReference type="Proteomes" id="UP000030645"/>
    </source>
</evidence>
<protein>
    <submittedName>
        <fullName evidence="2">Uncharacterized protein</fullName>
    </submittedName>
</protein>
<feature type="compositionally biased region" description="Basic and acidic residues" evidence="1">
    <location>
        <begin position="1"/>
        <end position="14"/>
    </location>
</feature>
<evidence type="ECO:0000313" key="2">
    <source>
        <dbReference type="EMBL" id="EXB62386.1"/>
    </source>
</evidence>
<evidence type="ECO:0000256" key="1">
    <source>
        <dbReference type="SAM" id="MobiDB-lite"/>
    </source>
</evidence>
<feature type="region of interest" description="Disordered" evidence="1">
    <location>
        <begin position="1"/>
        <end position="66"/>
    </location>
</feature>
<sequence length="122" mass="14009">MAQESHDTISEPKKTGKNVGLQHEITINNYPPLPTKKSVISSNPPPHKNQYPQEENDTKHQETPSALRKKRLSFNLLRLMNNQTVWTLKTPPLEYGQKKARIRPNHPQTLASSNPKNLYHII</sequence>
<dbReference type="EMBL" id="KE344446">
    <property type="protein sequence ID" value="EXB62386.1"/>
    <property type="molecule type" value="Genomic_DNA"/>
</dbReference>
<keyword evidence="4" id="KW-1185">Reference proteome</keyword>
<dbReference type="Proteomes" id="UP000030645">
    <property type="component" value="Unassembled WGS sequence"/>
</dbReference>
<gene>
    <name evidence="2" type="ORF">L484_001338</name>
    <name evidence="3" type="ORF">L484_003621</name>
</gene>
<name>W9R039_9ROSA</name>